<reference evidence="1" key="1">
    <citation type="submission" date="2021-06" db="EMBL/GenBank/DDBJ databases">
        <authorList>
            <person name="Kallberg Y."/>
            <person name="Tangrot J."/>
            <person name="Rosling A."/>
        </authorList>
    </citation>
    <scope>NUCLEOTIDE SEQUENCE</scope>
    <source>
        <strain evidence="1">UK204</strain>
    </source>
</reference>
<gene>
    <name evidence="1" type="ORF">FCALED_LOCUS11450</name>
</gene>
<comment type="caution">
    <text evidence="1">The sequence shown here is derived from an EMBL/GenBank/DDBJ whole genome shotgun (WGS) entry which is preliminary data.</text>
</comment>
<dbReference type="AlphaFoldDB" id="A0A9N9E5C1"/>
<name>A0A9N9E5C1_9GLOM</name>
<protein>
    <submittedName>
        <fullName evidence="1">3658_t:CDS:1</fullName>
    </submittedName>
</protein>
<evidence type="ECO:0000313" key="1">
    <source>
        <dbReference type="EMBL" id="CAG8658974.1"/>
    </source>
</evidence>
<accession>A0A9N9E5C1</accession>
<dbReference type="Proteomes" id="UP000789570">
    <property type="component" value="Unassembled WGS sequence"/>
</dbReference>
<keyword evidence="2" id="KW-1185">Reference proteome</keyword>
<dbReference type="EMBL" id="CAJVPQ010004836">
    <property type="protein sequence ID" value="CAG8658974.1"/>
    <property type="molecule type" value="Genomic_DNA"/>
</dbReference>
<organism evidence="1 2">
    <name type="scientific">Funneliformis caledonium</name>
    <dbReference type="NCBI Taxonomy" id="1117310"/>
    <lineage>
        <taxon>Eukaryota</taxon>
        <taxon>Fungi</taxon>
        <taxon>Fungi incertae sedis</taxon>
        <taxon>Mucoromycota</taxon>
        <taxon>Glomeromycotina</taxon>
        <taxon>Glomeromycetes</taxon>
        <taxon>Glomerales</taxon>
        <taxon>Glomeraceae</taxon>
        <taxon>Funneliformis</taxon>
    </lineage>
</organism>
<sequence length="122" mass="14293">FDYMQISKESARLMINTEKEMDMLILAKKKFAKVIYQMENTILLSSSEVKFSSPYILMHLRNKEIEICFHINKDDTFKSFVIKDALDLANNFSNRTTFTKNSTGKYHTYVAITKSNQVLQDF</sequence>
<feature type="non-terminal residue" evidence="1">
    <location>
        <position position="1"/>
    </location>
</feature>
<evidence type="ECO:0000313" key="2">
    <source>
        <dbReference type="Proteomes" id="UP000789570"/>
    </source>
</evidence>
<proteinExistence type="predicted"/>